<evidence type="ECO:0000313" key="2">
    <source>
        <dbReference type="Proteomes" id="UP000604046"/>
    </source>
</evidence>
<name>A0A812JQI8_9DINO</name>
<keyword evidence="2" id="KW-1185">Reference proteome</keyword>
<dbReference type="AlphaFoldDB" id="A0A812JQI8"/>
<dbReference type="Proteomes" id="UP000604046">
    <property type="component" value="Unassembled WGS sequence"/>
</dbReference>
<gene>
    <name evidence="1" type="ORF">SNAT2548_LOCUS6823</name>
</gene>
<dbReference type="EMBL" id="CAJNDS010000463">
    <property type="protein sequence ID" value="CAE7208706.1"/>
    <property type="molecule type" value="Genomic_DNA"/>
</dbReference>
<feature type="non-terminal residue" evidence="1">
    <location>
        <position position="1"/>
    </location>
</feature>
<reference evidence="1" key="1">
    <citation type="submission" date="2021-02" db="EMBL/GenBank/DDBJ databases">
        <authorList>
            <person name="Dougan E. K."/>
            <person name="Rhodes N."/>
            <person name="Thang M."/>
            <person name="Chan C."/>
        </authorList>
    </citation>
    <scope>NUCLEOTIDE SEQUENCE</scope>
</reference>
<protein>
    <submittedName>
        <fullName evidence="1">Uncharacterized protein</fullName>
    </submittedName>
</protein>
<sequence length="64" mass="7168">MWTLLWPQEPSCVANGCPTSPQAAAVEAMQGDMRLLLNQELAVFRQELLKDVKQLLVDTLCKPK</sequence>
<comment type="caution">
    <text evidence="1">The sequence shown here is derived from an EMBL/GenBank/DDBJ whole genome shotgun (WGS) entry which is preliminary data.</text>
</comment>
<organism evidence="1 2">
    <name type="scientific">Symbiodinium natans</name>
    <dbReference type="NCBI Taxonomy" id="878477"/>
    <lineage>
        <taxon>Eukaryota</taxon>
        <taxon>Sar</taxon>
        <taxon>Alveolata</taxon>
        <taxon>Dinophyceae</taxon>
        <taxon>Suessiales</taxon>
        <taxon>Symbiodiniaceae</taxon>
        <taxon>Symbiodinium</taxon>
    </lineage>
</organism>
<accession>A0A812JQI8</accession>
<proteinExistence type="predicted"/>
<evidence type="ECO:0000313" key="1">
    <source>
        <dbReference type="EMBL" id="CAE7208706.1"/>
    </source>
</evidence>